<dbReference type="CDD" id="cd00882">
    <property type="entry name" value="Ras_like_GTPase"/>
    <property type="match status" value="1"/>
</dbReference>
<dbReference type="GO" id="GO:0005829">
    <property type="term" value="C:cytosol"/>
    <property type="evidence" value="ECO:0007669"/>
    <property type="project" value="TreeGrafter"/>
</dbReference>
<dbReference type="Pfam" id="PF01926">
    <property type="entry name" value="MMR_HSR1"/>
    <property type="match status" value="1"/>
</dbReference>
<dbReference type="EMBL" id="JAVIDL010000021">
    <property type="protein sequence ID" value="MDQ8936302.1"/>
    <property type="molecule type" value="Genomic_DNA"/>
</dbReference>
<dbReference type="Proteomes" id="UP001243844">
    <property type="component" value="Unassembled WGS sequence"/>
</dbReference>
<dbReference type="AlphaFoldDB" id="A0AAW8JBH5"/>
<protein>
    <submittedName>
        <fullName evidence="2">GTPase</fullName>
    </submittedName>
</protein>
<dbReference type="Gene3D" id="3.40.50.300">
    <property type="entry name" value="P-loop containing nucleotide triphosphate hydrolases"/>
    <property type="match status" value="1"/>
</dbReference>
<organism evidence="2 3">
    <name type="scientific">Acinetobacter rudis</name>
    <dbReference type="NCBI Taxonomy" id="632955"/>
    <lineage>
        <taxon>Bacteria</taxon>
        <taxon>Pseudomonadati</taxon>
        <taxon>Pseudomonadota</taxon>
        <taxon>Gammaproteobacteria</taxon>
        <taxon>Moraxellales</taxon>
        <taxon>Moraxellaceae</taxon>
        <taxon>Acinetobacter</taxon>
    </lineage>
</organism>
<dbReference type="GO" id="GO:0002098">
    <property type="term" value="P:tRNA wobble uridine modification"/>
    <property type="evidence" value="ECO:0007669"/>
    <property type="project" value="TreeGrafter"/>
</dbReference>
<dbReference type="PANTHER" id="PTHR42714">
    <property type="entry name" value="TRNA MODIFICATION GTPASE GTPBP3"/>
    <property type="match status" value="1"/>
</dbReference>
<accession>A0AAW8JBH5</accession>
<evidence type="ECO:0000313" key="3">
    <source>
        <dbReference type="Proteomes" id="UP001243844"/>
    </source>
</evidence>
<feature type="domain" description="G" evidence="1">
    <location>
        <begin position="23"/>
        <end position="151"/>
    </location>
</feature>
<sequence>MQNYRINDIRNTLRERSLLYPLDVALIGATGVGKSSTINGLFGSEVAKVGSGVDPETMHVTQYAVNDVFRLHDTAGLGDGLAADKIHAKNLTQLLLQTCKSEDIHQKEYGFIDLALVILDGSHRDLGTTYKILEQVVLECIEPDRVIIAINQADMAMKRRGWNSYINQPEAELLQFLEEKSVSVQQRIKEATGISVKKPTYYSAYYGYNLDKMLDHIISSIPRERRIMDSSRSYSF</sequence>
<dbReference type="SUPFAM" id="SSF52540">
    <property type="entry name" value="P-loop containing nucleoside triphosphate hydrolases"/>
    <property type="match status" value="1"/>
</dbReference>
<dbReference type="InterPro" id="IPR027417">
    <property type="entry name" value="P-loop_NTPase"/>
</dbReference>
<reference evidence="2" key="1">
    <citation type="submission" date="2023-08" db="EMBL/GenBank/DDBJ databases">
        <title>Emergence of clinically-relevant ST2 carbapenem-resistant Acinetobacter baumannii strains in hospital sewages in Zhejiang, East of China.</title>
        <authorList>
            <person name="Kaichao C."/>
            <person name="Zhang R."/>
        </authorList>
    </citation>
    <scope>NUCLEOTIDE SEQUENCE</scope>
    <source>
        <strain evidence="2">M-RB-37</strain>
    </source>
</reference>
<dbReference type="InterPro" id="IPR006073">
    <property type="entry name" value="GTP-bd"/>
</dbReference>
<evidence type="ECO:0000259" key="1">
    <source>
        <dbReference type="Pfam" id="PF01926"/>
    </source>
</evidence>
<dbReference type="PANTHER" id="PTHR42714:SF2">
    <property type="entry name" value="TRNA MODIFICATION GTPASE GTPBP3, MITOCHONDRIAL"/>
    <property type="match status" value="1"/>
</dbReference>
<dbReference type="GO" id="GO:0005525">
    <property type="term" value="F:GTP binding"/>
    <property type="evidence" value="ECO:0007669"/>
    <property type="project" value="InterPro"/>
</dbReference>
<name>A0AAW8JBH5_9GAMM</name>
<dbReference type="RefSeq" id="WP_005155891.1">
    <property type="nucleotide sequence ID" value="NZ_JAVIDL010000021.1"/>
</dbReference>
<comment type="caution">
    <text evidence="2">The sequence shown here is derived from an EMBL/GenBank/DDBJ whole genome shotgun (WGS) entry which is preliminary data.</text>
</comment>
<proteinExistence type="predicted"/>
<evidence type="ECO:0000313" key="2">
    <source>
        <dbReference type="EMBL" id="MDQ8936302.1"/>
    </source>
</evidence>
<gene>
    <name evidence="2" type="ORF">RFH47_11295</name>
</gene>
<dbReference type="GO" id="GO:0030488">
    <property type="term" value="P:tRNA methylation"/>
    <property type="evidence" value="ECO:0007669"/>
    <property type="project" value="TreeGrafter"/>
</dbReference>